<dbReference type="EMBL" id="JBHPBY010000286">
    <property type="protein sequence ID" value="MFC1852243.1"/>
    <property type="molecule type" value="Genomic_DNA"/>
</dbReference>
<evidence type="ECO:0000259" key="1">
    <source>
        <dbReference type="Pfam" id="PF20703"/>
    </source>
</evidence>
<feature type="domain" description="Novel STAND NTPase 1" evidence="1">
    <location>
        <begin position="10"/>
        <end position="215"/>
    </location>
</feature>
<accession>A0ABV6Z1E5</accession>
<keyword evidence="3" id="KW-1185">Reference proteome</keyword>
<protein>
    <recommendedName>
        <fullName evidence="1">Novel STAND NTPase 1 domain-containing protein</fullName>
    </recommendedName>
</protein>
<organism evidence="2 3">
    <name type="scientific">candidate division CSSED10-310 bacterium</name>
    <dbReference type="NCBI Taxonomy" id="2855610"/>
    <lineage>
        <taxon>Bacteria</taxon>
        <taxon>Bacteria division CSSED10-310</taxon>
    </lineage>
</organism>
<sequence length="223" mass="25687">MLEFEKVIPEILSHRIWVRNMSAIQVESVISNPCRICGVEIEPGISNRVITELGQDKQGIELPFVQVVMDTLYNRAKNRDPEHPTITLKDRGNIGGVRTILANFIENQIQDLPNLDKVKQVLKTLITTEGTKRVLAGPNIAELSANYGEELESSVVQAIMRDLVFRRIIREDPDQGLYELRHDILAQTIHQWMTGLEQELMEVRQTLDNRYKEFQLRSHAYRT</sequence>
<dbReference type="Proteomes" id="UP001594351">
    <property type="component" value="Unassembled WGS sequence"/>
</dbReference>
<dbReference type="Pfam" id="PF20703">
    <property type="entry name" value="nSTAND1"/>
    <property type="match status" value="1"/>
</dbReference>
<proteinExistence type="predicted"/>
<evidence type="ECO:0000313" key="3">
    <source>
        <dbReference type="Proteomes" id="UP001594351"/>
    </source>
</evidence>
<comment type="caution">
    <text evidence="2">The sequence shown here is derived from an EMBL/GenBank/DDBJ whole genome shotgun (WGS) entry which is preliminary data.</text>
</comment>
<gene>
    <name evidence="2" type="ORF">ACFL27_18765</name>
</gene>
<dbReference type="InterPro" id="IPR049052">
    <property type="entry name" value="nSTAND1"/>
</dbReference>
<name>A0ABV6Z1E5_UNCC1</name>
<evidence type="ECO:0000313" key="2">
    <source>
        <dbReference type="EMBL" id="MFC1852243.1"/>
    </source>
</evidence>
<reference evidence="2 3" key="1">
    <citation type="submission" date="2024-09" db="EMBL/GenBank/DDBJ databases">
        <title>Laminarin stimulates single cell rates of sulfate reduction while oxygen inhibits transcriptomic activity in coastal marine sediment.</title>
        <authorList>
            <person name="Lindsay M."/>
            <person name="Orcutt B."/>
            <person name="Emerson D."/>
            <person name="Stepanauskas R."/>
            <person name="D'Angelo T."/>
        </authorList>
    </citation>
    <scope>NUCLEOTIDE SEQUENCE [LARGE SCALE GENOMIC DNA]</scope>
    <source>
        <strain evidence="2">SAG AM-311-K15</strain>
    </source>
</reference>